<sequence>MVAAAAAAVRAAGSPLPSNCLPHRRHTPSPSRRSRCTPPARCLQRATRTRTCACLRCRPCRRGRRRARGHLRRVPPGSSAAGGTPCRCSPRPLALAARCARWPFLRPAPCSLPPARSRGCSSSLPPPTRRRKCPSSAAASARAPMSRSRRWLLTRSAITSCRSAPGGASASGGSTRADSSPRRTWRPNSSPRRASRGRPTAPRCWLAAMPARSSSRGRRGGSSVSSKAATTRPTMKMRGTAGGWAPRPPRARPAAGRPRAAASQPSPSPPPAAMWRPATPLVSWLCGTSAPPKSSTGGASKPVRCGRLCGIRRPPR</sequence>
<protein>
    <submittedName>
        <fullName evidence="2">Uncharacterized protein</fullName>
    </submittedName>
</protein>
<feature type="compositionally biased region" description="Low complexity" evidence="1">
    <location>
        <begin position="134"/>
        <end position="146"/>
    </location>
</feature>
<feature type="region of interest" description="Disordered" evidence="1">
    <location>
        <begin position="114"/>
        <end position="149"/>
    </location>
</feature>
<evidence type="ECO:0000256" key="1">
    <source>
        <dbReference type="SAM" id="MobiDB-lite"/>
    </source>
</evidence>
<accession>A0A1X6NS68</accession>
<feature type="compositionally biased region" description="Low complexity" evidence="1">
    <location>
        <begin position="252"/>
        <end position="265"/>
    </location>
</feature>
<gene>
    <name evidence="2" type="ORF">BU14_0575s0010</name>
</gene>
<keyword evidence="3" id="KW-1185">Reference proteome</keyword>
<dbReference type="Proteomes" id="UP000218209">
    <property type="component" value="Unassembled WGS sequence"/>
</dbReference>
<proteinExistence type="predicted"/>
<reference evidence="2 3" key="1">
    <citation type="submission" date="2017-03" db="EMBL/GenBank/DDBJ databases">
        <title>WGS assembly of Porphyra umbilicalis.</title>
        <authorList>
            <person name="Brawley S.H."/>
            <person name="Blouin N.A."/>
            <person name="Ficko-Blean E."/>
            <person name="Wheeler G.L."/>
            <person name="Lohr M."/>
            <person name="Goodson H.V."/>
            <person name="Jenkins J.W."/>
            <person name="Blaby-Haas C.E."/>
            <person name="Helliwell K.E."/>
            <person name="Chan C."/>
            <person name="Marriage T."/>
            <person name="Bhattacharya D."/>
            <person name="Klein A.S."/>
            <person name="Badis Y."/>
            <person name="Brodie J."/>
            <person name="Cao Y."/>
            <person name="Collen J."/>
            <person name="Dittami S.M."/>
            <person name="Gachon C.M."/>
            <person name="Green B.R."/>
            <person name="Karpowicz S."/>
            <person name="Kim J.W."/>
            <person name="Kudahl U."/>
            <person name="Lin S."/>
            <person name="Michel G."/>
            <person name="Mittag M."/>
            <person name="Olson B.J."/>
            <person name="Pangilinan J."/>
            <person name="Peng Y."/>
            <person name="Qiu H."/>
            <person name="Shu S."/>
            <person name="Singer J.T."/>
            <person name="Smith A.G."/>
            <person name="Sprecher B.N."/>
            <person name="Wagner V."/>
            <person name="Wang W."/>
            <person name="Wang Z.-Y."/>
            <person name="Yan J."/>
            <person name="Yarish C."/>
            <person name="Zoeuner-Riek S."/>
            <person name="Zhuang Y."/>
            <person name="Zou Y."/>
            <person name="Lindquist E.A."/>
            <person name="Grimwood J."/>
            <person name="Barry K."/>
            <person name="Rokhsar D.S."/>
            <person name="Schmutz J."/>
            <person name="Stiller J.W."/>
            <person name="Grossman A.R."/>
            <person name="Prochnik S.E."/>
        </authorList>
    </citation>
    <scope>NUCLEOTIDE SEQUENCE [LARGE SCALE GENOMIC DNA]</scope>
    <source>
        <strain evidence="2">4086291</strain>
    </source>
</reference>
<name>A0A1X6NS68_PORUM</name>
<evidence type="ECO:0000313" key="2">
    <source>
        <dbReference type="EMBL" id="OSX71223.1"/>
    </source>
</evidence>
<feature type="compositionally biased region" description="Low complexity" evidence="1">
    <location>
        <begin position="162"/>
        <end position="178"/>
    </location>
</feature>
<dbReference type="EMBL" id="KV919156">
    <property type="protein sequence ID" value="OSX71223.1"/>
    <property type="molecule type" value="Genomic_DNA"/>
</dbReference>
<feature type="region of interest" description="Disordered" evidence="1">
    <location>
        <begin position="162"/>
        <end position="316"/>
    </location>
</feature>
<feature type="compositionally biased region" description="Basic residues" evidence="1">
    <location>
        <begin position="22"/>
        <end position="35"/>
    </location>
</feature>
<feature type="region of interest" description="Disordered" evidence="1">
    <location>
        <begin position="17"/>
        <end position="37"/>
    </location>
</feature>
<organism evidence="2 3">
    <name type="scientific">Porphyra umbilicalis</name>
    <name type="common">Purple laver</name>
    <name type="synonym">Red alga</name>
    <dbReference type="NCBI Taxonomy" id="2786"/>
    <lineage>
        <taxon>Eukaryota</taxon>
        <taxon>Rhodophyta</taxon>
        <taxon>Bangiophyceae</taxon>
        <taxon>Bangiales</taxon>
        <taxon>Bangiaceae</taxon>
        <taxon>Porphyra</taxon>
    </lineage>
</organism>
<dbReference type="AlphaFoldDB" id="A0A1X6NS68"/>
<evidence type="ECO:0000313" key="3">
    <source>
        <dbReference type="Proteomes" id="UP000218209"/>
    </source>
</evidence>